<evidence type="ECO:0000256" key="1">
    <source>
        <dbReference type="SAM" id="SignalP"/>
    </source>
</evidence>
<accession>A0A829YHH7</accession>
<dbReference type="InterPro" id="IPR013785">
    <property type="entry name" value="Aldolase_TIM"/>
</dbReference>
<dbReference type="InterPro" id="IPR029486">
    <property type="entry name" value="GH97_N"/>
</dbReference>
<keyword evidence="6" id="KW-1185">Reference proteome</keyword>
<gene>
    <name evidence="5" type="primary">aglA_2</name>
    <name evidence="5" type="ORF">GCM10011487_48850</name>
</gene>
<dbReference type="GO" id="GO:0030246">
    <property type="term" value="F:carbohydrate binding"/>
    <property type="evidence" value="ECO:0007669"/>
    <property type="project" value="InterPro"/>
</dbReference>
<dbReference type="InterPro" id="IPR029483">
    <property type="entry name" value="GH97_C"/>
</dbReference>
<keyword evidence="1" id="KW-0732">Signal</keyword>
<reference evidence="6" key="1">
    <citation type="submission" date="2020-01" db="EMBL/GenBank/DDBJ databases">
        <title>'Steroidobacter agaridevorans' sp. nov., agar-degrading bacteria isolated from rhizosphere soils.</title>
        <authorList>
            <person name="Ikenaga M."/>
            <person name="Kataoka M."/>
            <person name="Murouchi A."/>
            <person name="Katsuragi S."/>
            <person name="Sakai M."/>
        </authorList>
    </citation>
    <scope>NUCLEOTIDE SEQUENCE [LARGE SCALE GENOMIC DNA]</scope>
    <source>
        <strain evidence="6">YU21-B</strain>
    </source>
</reference>
<dbReference type="Gene3D" id="2.70.98.10">
    <property type="match status" value="1"/>
</dbReference>
<feature type="domain" description="Glycosyl-hydrolase 97 N-terminal" evidence="3">
    <location>
        <begin position="27"/>
        <end position="271"/>
    </location>
</feature>
<feature type="chain" id="PRO_5033066587" evidence="1">
    <location>
        <begin position="23"/>
        <end position="675"/>
    </location>
</feature>
<dbReference type="InterPro" id="IPR017853">
    <property type="entry name" value="GH"/>
</dbReference>
<comment type="caution">
    <text evidence="5">The sequence shown here is derived from an EMBL/GenBank/DDBJ whole genome shotgun (WGS) entry which is preliminary data.</text>
</comment>
<proteinExistence type="predicted"/>
<dbReference type="Proteomes" id="UP000445000">
    <property type="component" value="Unassembled WGS sequence"/>
</dbReference>
<dbReference type="PANTHER" id="PTHR35803">
    <property type="entry name" value="GLUCAN 1,4-ALPHA-GLUCOSIDASE SUSB-RELATED"/>
    <property type="match status" value="1"/>
</dbReference>
<feature type="domain" description="Glycosyl-hydrolase 97 catalytic" evidence="2">
    <location>
        <begin position="289"/>
        <end position="476"/>
    </location>
</feature>
<evidence type="ECO:0000259" key="4">
    <source>
        <dbReference type="Pfam" id="PF14509"/>
    </source>
</evidence>
<organism evidence="5 6">
    <name type="scientific">Steroidobacter agaridevorans</name>
    <dbReference type="NCBI Taxonomy" id="2695856"/>
    <lineage>
        <taxon>Bacteria</taxon>
        <taxon>Pseudomonadati</taxon>
        <taxon>Pseudomonadota</taxon>
        <taxon>Gammaproteobacteria</taxon>
        <taxon>Steroidobacterales</taxon>
        <taxon>Steroidobacteraceae</taxon>
        <taxon>Steroidobacter</taxon>
    </lineage>
</organism>
<evidence type="ECO:0000313" key="5">
    <source>
        <dbReference type="EMBL" id="GFE82885.1"/>
    </source>
</evidence>
<dbReference type="Pfam" id="PF14509">
    <property type="entry name" value="GH97_C"/>
    <property type="match status" value="1"/>
</dbReference>
<name>A0A829YHH7_9GAMM</name>
<feature type="signal peptide" evidence="1">
    <location>
        <begin position="1"/>
        <end position="22"/>
    </location>
</feature>
<dbReference type="EMBL" id="BLJN01000005">
    <property type="protein sequence ID" value="GFE82885.1"/>
    <property type="molecule type" value="Genomic_DNA"/>
</dbReference>
<evidence type="ECO:0000259" key="2">
    <source>
        <dbReference type="Pfam" id="PF10566"/>
    </source>
</evidence>
<dbReference type="Pfam" id="PF10566">
    <property type="entry name" value="Glyco_hydro_97"/>
    <property type="match status" value="1"/>
</dbReference>
<dbReference type="InterPro" id="IPR014718">
    <property type="entry name" value="GH-type_carb-bd"/>
</dbReference>
<dbReference type="PANTHER" id="PTHR35803:SF1">
    <property type="entry name" value="GLUCAN 1,4-ALPHA-GLUCOSIDASE SUSB"/>
    <property type="match status" value="1"/>
</dbReference>
<dbReference type="AlphaFoldDB" id="A0A829YHH7"/>
<sequence>MKSAIGAMLACMLGFQAGSADAATECVASPGEVLRVCVGAEDGRAFYEVSRRGQPVLKRSALGLTFVGEKLVNVTLGEIRRSTHDETWEQPWGEQRLIRDHHNEMRVAMRGDTPNSKSFDIVVRAFDEGFGLRYDYHGMPSNQEVAISDELTQFRPAARTQAWWFEAYQKERDEYLYRRTPLEQLTKAETPLTLESPGLFLSIHEAALIDYASMTLRLTAPDTLQADLMPWSDGVKVRRTGPFQTPWRTVLISETPGGLADSRMELNLNEPNKLGDVSYARPGKYVGIWWEMHLNRSTWGSGPKHGATTANAKRYIDFAAKHGFGGVLVEGWNTGWDGDWIANGAGFSFTQAYPDFDLAGVTAYARSKGVSLIGHNETAGALANYESQMVAGFEQYAKHGVHSVKTGYVKPNGTIQRLTPDGQSHNEWFAGQYLVRHHQLVAETAAKYRIAIDAHEPVKDTGLRRTYPNLMTREGARGQEFNAWGNPTNPPEHVTILPFTRLLAGPMDFTPGIFDIAAGKREVQKRVQSTLANQLALYVVIYSPLHMAADLPENYEKHSEAFQFIKDVPTDWERSRTLDARIGDYVVVARQQRGGEDWYLGAVTDEQPRSLSVALDFLQPGRRYQAQIYRDETDADYRTNALAQVIERRTVSSTDRLALALGPGGGAAIRFKVLQ</sequence>
<evidence type="ECO:0000259" key="3">
    <source>
        <dbReference type="Pfam" id="PF14508"/>
    </source>
</evidence>
<evidence type="ECO:0000313" key="6">
    <source>
        <dbReference type="Proteomes" id="UP000445000"/>
    </source>
</evidence>
<dbReference type="InterPro" id="IPR052720">
    <property type="entry name" value="Glycosyl_hydrolase_97"/>
</dbReference>
<dbReference type="Gene3D" id="3.20.20.70">
    <property type="entry name" value="Aldolase class I"/>
    <property type="match status" value="1"/>
</dbReference>
<feature type="domain" description="Glycosyl-hydrolase 97 C-terminal oligomerisation" evidence="4">
    <location>
        <begin position="571"/>
        <end position="672"/>
    </location>
</feature>
<dbReference type="Pfam" id="PF14508">
    <property type="entry name" value="GH97_N"/>
    <property type="match status" value="1"/>
</dbReference>
<dbReference type="InterPro" id="IPR019563">
    <property type="entry name" value="GH97_catalytic"/>
</dbReference>
<dbReference type="SUPFAM" id="SSF51445">
    <property type="entry name" value="(Trans)glycosidases"/>
    <property type="match status" value="1"/>
</dbReference>
<protein>
    <submittedName>
        <fullName evidence="5">Alpha-glucosidase</fullName>
    </submittedName>
</protein>